<proteinExistence type="predicted"/>
<keyword evidence="4" id="KW-1185">Reference proteome</keyword>
<dbReference type="PANTHER" id="PTHR42870">
    <property type="entry name" value="ACETYL-COA C-ACETYLTRANSFERASE"/>
    <property type="match status" value="1"/>
</dbReference>
<accession>A0A2S2BZ81</accession>
<dbReference type="InterPro" id="IPR016039">
    <property type="entry name" value="Thiolase-like"/>
</dbReference>
<gene>
    <name evidence="3" type="ORF">CBI38_22475</name>
</gene>
<dbReference type="SUPFAM" id="SSF53901">
    <property type="entry name" value="Thiolase-like"/>
    <property type="match status" value="2"/>
</dbReference>
<dbReference type="InterPro" id="IPR002155">
    <property type="entry name" value="Thiolase"/>
</dbReference>
<evidence type="ECO:0000259" key="2">
    <source>
        <dbReference type="Pfam" id="PF22691"/>
    </source>
</evidence>
<dbReference type="PANTHER" id="PTHR42870:SF1">
    <property type="entry name" value="NON-SPECIFIC LIPID-TRANSFER PROTEIN-LIKE 2"/>
    <property type="match status" value="1"/>
</dbReference>
<dbReference type="OrthoDB" id="9785768at2"/>
<name>A0A2S2BZ81_9NOCA</name>
<dbReference type="CDD" id="cd00829">
    <property type="entry name" value="SCP-x_thiolase"/>
    <property type="match status" value="1"/>
</dbReference>
<dbReference type="RefSeq" id="WP_109332387.1">
    <property type="nucleotide sequence ID" value="NZ_CP021354.1"/>
</dbReference>
<dbReference type="Gene3D" id="3.40.47.10">
    <property type="match status" value="1"/>
</dbReference>
<dbReference type="EMBL" id="CP021354">
    <property type="protein sequence ID" value="AWK73912.1"/>
    <property type="molecule type" value="Genomic_DNA"/>
</dbReference>
<evidence type="ECO:0000313" key="4">
    <source>
        <dbReference type="Proteomes" id="UP000245711"/>
    </source>
</evidence>
<dbReference type="PIRSF" id="PIRSF000429">
    <property type="entry name" value="Ac-CoA_Ac_transf"/>
    <property type="match status" value="1"/>
</dbReference>
<keyword evidence="3" id="KW-0808">Transferase</keyword>
<dbReference type="KEGG" id="roz:CBI38_22475"/>
<dbReference type="Proteomes" id="UP000245711">
    <property type="component" value="Chromosome"/>
</dbReference>
<feature type="domain" description="Thiolase C-terminal" evidence="2">
    <location>
        <begin position="233"/>
        <end position="379"/>
    </location>
</feature>
<organism evidence="3 4">
    <name type="scientific">Rhodococcus oxybenzonivorans</name>
    <dbReference type="NCBI Taxonomy" id="1990687"/>
    <lineage>
        <taxon>Bacteria</taxon>
        <taxon>Bacillati</taxon>
        <taxon>Actinomycetota</taxon>
        <taxon>Actinomycetes</taxon>
        <taxon>Mycobacteriales</taxon>
        <taxon>Nocardiaceae</taxon>
        <taxon>Rhodococcus</taxon>
    </lineage>
</organism>
<dbReference type="GO" id="GO:0016747">
    <property type="term" value="F:acyltransferase activity, transferring groups other than amino-acyl groups"/>
    <property type="evidence" value="ECO:0007669"/>
    <property type="project" value="InterPro"/>
</dbReference>
<feature type="region of interest" description="Disordered" evidence="1">
    <location>
        <begin position="110"/>
        <end position="131"/>
    </location>
</feature>
<dbReference type="InterPro" id="IPR055140">
    <property type="entry name" value="Thiolase_C_2"/>
</dbReference>
<dbReference type="AlphaFoldDB" id="A0A2S2BZ81"/>
<reference evidence="3 4" key="1">
    <citation type="submission" date="2017-05" db="EMBL/GenBank/DDBJ databases">
        <title>Isolation of Rhodococcus sp. S2-17 biodegrading of BP-3.</title>
        <authorList>
            <person name="Lee Y."/>
            <person name="Kim K.H."/>
            <person name="Chun B.H."/>
            <person name="Jung H.S."/>
            <person name="Jeon C.O."/>
        </authorList>
    </citation>
    <scope>NUCLEOTIDE SEQUENCE [LARGE SCALE GENOMIC DNA]</scope>
    <source>
        <strain evidence="3 4">S2-17</strain>
    </source>
</reference>
<dbReference type="NCBIfam" id="NF006010">
    <property type="entry name" value="PRK08142.1"/>
    <property type="match status" value="1"/>
</dbReference>
<evidence type="ECO:0000256" key="1">
    <source>
        <dbReference type="SAM" id="MobiDB-lite"/>
    </source>
</evidence>
<dbReference type="Pfam" id="PF22691">
    <property type="entry name" value="Thiolase_C_1"/>
    <property type="match status" value="1"/>
</dbReference>
<protein>
    <submittedName>
        <fullName evidence="3">Acetyl-CoA acetyltransferase</fullName>
    </submittedName>
</protein>
<sequence length="383" mass="39436">MTIRGAAFIAGAYEHPGRILPNTSTAQIHVEAAIGALTDAGLQLTDVDGYFCSGDAPGGPIAMADHLGLAARHIDSTDLGGSTYVAEVSHAAQAIAAGKCTVALITMGGRPRSAGRRTPPSAGPAHPFEAPYGHSNPSSYALAARRHMHEFGTTAAQLAEVKVAAASHAQHNPSAFLQKPVTIEEVLGSPLVADPLRRMDCCVVTDGGGALVVVSPEVAAGLSRRTVKVLGAGEATKHTELGGIDLTHTGAVWSGPRAFAEAGVSHADIDYVSIYDSFTITVIMTLEDLGFCAKGYGGRFVTDGTLRSTGALPFNTDGGSLCNNHPANRGGMTRTIEAVRQLRGDATPVVQVPDCDIALVHGTGGWLGTRMGSATLILGQEDS</sequence>
<evidence type="ECO:0000313" key="3">
    <source>
        <dbReference type="EMBL" id="AWK73912.1"/>
    </source>
</evidence>